<dbReference type="AlphaFoldDB" id="K3WJ35"/>
<accession>K3WJ35</accession>
<dbReference type="VEuPathDB" id="FungiDB:PYU1_G004966"/>
<sequence length="82" mass="9157">MKFVSADGVHVSGFVIANGRLLVHTSNLLMILLIKLTRVHFKSVYVHERGGREHRERNGPACVPETIPCSDVLLLNLHERAS</sequence>
<proteinExistence type="predicted"/>
<dbReference type="Proteomes" id="UP000019132">
    <property type="component" value="Unassembled WGS sequence"/>
</dbReference>
<dbReference type="InParanoid" id="K3WJ35"/>
<dbReference type="EMBL" id="GL376564">
    <property type="status" value="NOT_ANNOTATED_CDS"/>
    <property type="molecule type" value="Genomic_DNA"/>
</dbReference>
<name>K3WJ35_GLOUD</name>
<reference evidence="2" key="2">
    <citation type="submission" date="2010-04" db="EMBL/GenBank/DDBJ databases">
        <authorList>
            <person name="Buell R."/>
            <person name="Hamilton J."/>
            <person name="Hostetler J."/>
        </authorList>
    </citation>
    <scope>NUCLEOTIDE SEQUENCE [LARGE SCALE GENOMIC DNA]</scope>
    <source>
        <strain evidence="2">DAOM:BR144</strain>
    </source>
</reference>
<evidence type="ECO:0000313" key="2">
    <source>
        <dbReference type="Proteomes" id="UP000019132"/>
    </source>
</evidence>
<evidence type="ECO:0000313" key="1">
    <source>
        <dbReference type="EnsemblProtists" id="PYU1_T004977"/>
    </source>
</evidence>
<reference evidence="1" key="3">
    <citation type="submission" date="2015-02" db="UniProtKB">
        <authorList>
            <consortium name="EnsemblProtists"/>
        </authorList>
    </citation>
    <scope>IDENTIFICATION</scope>
    <source>
        <strain evidence="1">DAOM BR144</strain>
    </source>
</reference>
<reference evidence="2" key="1">
    <citation type="journal article" date="2010" name="Genome Biol.">
        <title>Genome sequence of the necrotrophic plant pathogen Pythium ultimum reveals original pathogenicity mechanisms and effector repertoire.</title>
        <authorList>
            <person name="Levesque C.A."/>
            <person name="Brouwer H."/>
            <person name="Cano L."/>
            <person name="Hamilton J.P."/>
            <person name="Holt C."/>
            <person name="Huitema E."/>
            <person name="Raffaele S."/>
            <person name="Robideau G.P."/>
            <person name="Thines M."/>
            <person name="Win J."/>
            <person name="Zerillo M.M."/>
            <person name="Beakes G.W."/>
            <person name="Boore J.L."/>
            <person name="Busam D."/>
            <person name="Dumas B."/>
            <person name="Ferriera S."/>
            <person name="Fuerstenberg S.I."/>
            <person name="Gachon C.M."/>
            <person name="Gaulin E."/>
            <person name="Govers F."/>
            <person name="Grenville-Briggs L."/>
            <person name="Horner N."/>
            <person name="Hostetler J."/>
            <person name="Jiang R.H."/>
            <person name="Johnson J."/>
            <person name="Krajaejun T."/>
            <person name="Lin H."/>
            <person name="Meijer H.J."/>
            <person name="Moore B."/>
            <person name="Morris P."/>
            <person name="Phuntmart V."/>
            <person name="Puiu D."/>
            <person name="Shetty J."/>
            <person name="Stajich J.E."/>
            <person name="Tripathy S."/>
            <person name="Wawra S."/>
            <person name="van West P."/>
            <person name="Whitty B.R."/>
            <person name="Coutinho P.M."/>
            <person name="Henrissat B."/>
            <person name="Martin F."/>
            <person name="Thomas P.D."/>
            <person name="Tyler B.M."/>
            <person name="De Vries R.P."/>
            <person name="Kamoun S."/>
            <person name="Yandell M."/>
            <person name="Tisserat N."/>
            <person name="Buell C.R."/>
        </authorList>
    </citation>
    <scope>NUCLEOTIDE SEQUENCE</scope>
    <source>
        <strain evidence="2">DAOM:BR144</strain>
    </source>
</reference>
<keyword evidence="2" id="KW-1185">Reference proteome</keyword>
<dbReference type="HOGENOM" id="CLU_151696_0_0_1"/>
<organism evidence="1 2">
    <name type="scientific">Globisporangium ultimum (strain ATCC 200006 / CBS 805.95 / DAOM BR144)</name>
    <name type="common">Pythium ultimum</name>
    <dbReference type="NCBI Taxonomy" id="431595"/>
    <lineage>
        <taxon>Eukaryota</taxon>
        <taxon>Sar</taxon>
        <taxon>Stramenopiles</taxon>
        <taxon>Oomycota</taxon>
        <taxon>Peronosporomycetes</taxon>
        <taxon>Pythiales</taxon>
        <taxon>Pythiaceae</taxon>
        <taxon>Globisporangium</taxon>
    </lineage>
</organism>
<dbReference type="EnsemblProtists" id="PYU1_T004977">
    <property type="protein sequence ID" value="PYU1_T004977"/>
    <property type="gene ID" value="PYU1_G004966"/>
</dbReference>
<protein>
    <submittedName>
        <fullName evidence="1">Uncharacterized protein</fullName>
    </submittedName>
</protein>